<feature type="region of interest" description="Disordered" evidence="1">
    <location>
        <begin position="159"/>
        <end position="196"/>
    </location>
</feature>
<proteinExistence type="predicted"/>
<feature type="region of interest" description="Disordered" evidence="1">
    <location>
        <begin position="100"/>
        <end position="142"/>
    </location>
</feature>
<dbReference type="Proteomes" id="UP001066276">
    <property type="component" value="Chromosome 3_2"/>
</dbReference>
<feature type="region of interest" description="Disordered" evidence="1">
    <location>
        <begin position="63"/>
        <end position="82"/>
    </location>
</feature>
<feature type="region of interest" description="Disordered" evidence="1">
    <location>
        <begin position="272"/>
        <end position="311"/>
    </location>
</feature>
<dbReference type="EMBL" id="JANPWB010000006">
    <property type="protein sequence ID" value="KAJ1182230.1"/>
    <property type="molecule type" value="Genomic_DNA"/>
</dbReference>
<feature type="compositionally biased region" description="Basic and acidic residues" evidence="1">
    <location>
        <begin position="104"/>
        <end position="114"/>
    </location>
</feature>
<comment type="caution">
    <text evidence="2">The sequence shown here is derived from an EMBL/GenBank/DDBJ whole genome shotgun (WGS) entry which is preliminary data.</text>
</comment>
<keyword evidence="3" id="KW-1185">Reference proteome</keyword>
<feature type="compositionally biased region" description="Basic and acidic residues" evidence="1">
    <location>
        <begin position="276"/>
        <end position="286"/>
    </location>
</feature>
<evidence type="ECO:0000313" key="2">
    <source>
        <dbReference type="EMBL" id="KAJ1182230.1"/>
    </source>
</evidence>
<reference evidence="2" key="1">
    <citation type="journal article" date="2022" name="bioRxiv">
        <title>Sequencing and chromosome-scale assembly of the giantPleurodeles waltlgenome.</title>
        <authorList>
            <person name="Brown T."/>
            <person name="Elewa A."/>
            <person name="Iarovenko S."/>
            <person name="Subramanian E."/>
            <person name="Araus A.J."/>
            <person name="Petzold A."/>
            <person name="Susuki M."/>
            <person name="Suzuki K.-i.T."/>
            <person name="Hayashi T."/>
            <person name="Toyoda A."/>
            <person name="Oliveira C."/>
            <person name="Osipova E."/>
            <person name="Leigh N.D."/>
            <person name="Simon A."/>
            <person name="Yun M.H."/>
        </authorList>
    </citation>
    <scope>NUCLEOTIDE SEQUENCE</scope>
    <source>
        <strain evidence="2">20211129_DDA</strain>
        <tissue evidence="2">Liver</tissue>
    </source>
</reference>
<protein>
    <submittedName>
        <fullName evidence="2">Uncharacterized protein</fullName>
    </submittedName>
</protein>
<accession>A0AAV7TZQ5</accession>
<feature type="region of interest" description="Disordered" evidence="1">
    <location>
        <begin position="1"/>
        <end position="22"/>
    </location>
</feature>
<sequence>MDTAAGGKKGRRGGHGRSTDGHCRWCEEGRRRARMVYGWTPPQVGRREGEEGMDGLRMDTAAGWKKEGRGGHGWSTDGHRRRLEEGRKRRARMVYGWTPPQVGRRKEEGTDGLRMDTAAGGKKGGRGGHGWSTDGHRRRWEEGRERRARMVYRWTPPQVGRREGEEGTDGLQMDTAAGGKKGGRGGHGWSTDGHRRRWEEGRERRVWMVYGWTPPQVGRREGEEGTDGLRMDTATGGKKEGGGHGWSTDGHRRRLEEGRKRRARMVYGWTPPQVGRRKEEGTDGLRMDTAAGGKKGGRGGHGWSTDGHRHRWEEGRRRARMVYGWTPPQVGRREGEEGMDGLRMDTATGGKKGGRGGHGWSTDGHRHRWEEGRRRARMVYGWTPPQVGRREGEEGTDGLRERNILCYTPRGIVS</sequence>
<feature type="region of interest" description="Disordered" evidence="1">
    <location>
        <begin position="217"/>
        <end position="259"/>
    </location>
</feature>
<dbReference type="AlphaFoldDB" id="A0AAV7TZQ5"/>
<name>A0AAV7TZQ5_PLEWA</name>
<evidence type="ECO:0000313" key="3">
    <source>
        <dbReference type="Proteomes" id="UP001066276"/>
    </source>
</evidence>
<feature type="compositionally biased region" description="Basic and acidic residues" evidence="1">
    <location>
        <begin position="218"/>
        <end position="230"/>
    </location>
</feature>
<gene>
    <name evidence="2" type="ORF">NDU88_007424</name>
</gene>
<feature type="region of interest" description="Disordered" evidence="1">
    <location>
        <begin position="347"/>
        <end position="368"/>
    </location>
</feature>
<organism evidence="2 3">
    <name type="scientific">Pleurodeles waltl</name>
    <name type="common">Iberian ribbed newt</name>
    <dbReference type="NCBI Taxonomy" id="8319"/>
    <lineage>
        <taxon>Eukaryota</taxon>
        <taxon>Metazoa</taxon>
        <taxon>Chordata</taxon>
        <taxon>Craniata</taxon>
        <taxon>Vertebrata</taxon>
        <taxon>Euteleostomi</taxon>
        <taxon>Amphibia</taxon>
        <taxon>Batrachia</taxon>
        <taxon>Caudata</taxon>
        <taxon>Salamandroidea</taxon>
        <taxon>Salamandridae</taxon>
        <taxon>Pleurodelinae</taxon>
        <taxon>Pleurodeles</taxon>
    </lineage>
</organism>
<evidence type="ECO:0000256" key="1">
    <source>
        <dbReference type="SAM" id="MobiDB-lite"/>
    </source>
</evidence>